<comment type="subcellular location">
    <subcellularLocation>
        <location evidence="3">Cytoplasm</location>
    </subcellularLocation>
</comment>
<comment type="function">
    <text evidence="3">Required for a late step of 50S ribosomal subunit assembly. Has GTPase activity.</text>
</comment>
<dbReference type="EMBL" id="BSDY01000020">
    <property type="protein sequence ID" value="GLI57590.1"/>
    <property type="molecule type" value="Genomic_DNA"/>
</dbReference>
<dbReference type="GO" id="GO:0005525">
    <property type="term" value="F:GTP binding"/>
    <property type="evidence" value="ECO:0007669"/>
    <property type="project" value="UniProtKB-KW"/>
</dbReference>
<dbReference type="PIRSF" id="PIRSF006230">
    <property type="entry name" value="MG442"/>
    <property type="match status" value="1"/>
</dbReference>
<dbReference type="Gene3D" id="1.10.1580.10">
    <property type="match status" value="1"/>
</dbReference>
<organism evidence="6 7">
    <name type="scientific">Propionigenium maris DSM 9537</name>
    <dbReference type="NCBI Taxonomy" id="1123000"/>
    <lineage>
        <taxon>Bacteria</taxon>
        <taxon>Fusobacteriati</taxon>
        <taxon>Fusobacteriota</taxon>
        <taxon>Fusobacteriia</taxon>
        <taxon>Fusobacteriales</taxon>
        <taxon>Fusobacteriaceae</taxon>
        <taxon>Propionigenium</taxon>
    </lineage>
</organism>
<protein>
    <recommendedName>
        <fullName evidence="3">Ribosome biogenesis GTPase A</fullName>
    </recommendedName>
</protein>
<dbReference type="InterPro" id="IPR016478">
    <property type="entry name" value="GTPase_MTG1"/>
</dbReference>
<dbReference type="SUPFAM" id="SSF52540">
    <property type="entry name" value="P-loop containing nucleoside triphosphate hydrolases"/>
    <property type="match status" value="1"/>
</dbReference>
<keyword evidence="3" id="KW-0963">Cytoplasm</keyword>
<dbReference type="FunFam" id="3.40.50.300:FF:000590">
    <property type="entry name" value="Ribosome biogenesis GTPase A"/>
    <property type="match status" value="1"/>
</dbReference>
<dbReference type="InterPro" id="IPR023179">
    <property type="entry name" value="GTP-bd_ortho_bundle_sf"/>
</dbReference>
<keyword evidence="2 3" id="KW-0342">GTP-binding</keyword>
<comment type="similarity">
    <text evidence="3">Belongs to the TRAFAC class YlqF/YawG GTPase family. MTG1 subfamily.</text>
</comment>
<dbReference type="PANTHER" id="PTHR45782:SF4">
    <property type="entry name" value="MITOCHONDRIAL RIBOSOME-ASSOCIATED GTPASE 1"/>
    <property type="match status" value="1"/>
</dbReference>
<comment type="caution">
    <text evidence="6">The sequence shown here is derived from an EMBL/GenBank/DDBJ whole genome shotgun (WGS) entry which is preliminary data.</text>
</comment>
<proteinExistence type="inferred from homology"/>
<dbReference type="InterPro" id="IPR019991">
    <property type="entry name" value="GTP-bd_ribosome_bgen"/>
</dbReference>
<evidence type="ECO:0000313" key="6">
    <source>
        <dbReference type="EMBL" id="GLI57590.1"/>
    </source>
</evidence>
<accession>A0A9W6LPY7</accession>
<dbReference type="Pfam" id="PF00009">
    <property type="entry name" value="GTP_EFTU"/>
    <property type="match status" value="1"/>
</dbReference>
<feature type="binding site" evidence="4">
    <location>
        <position position="179"/>
    </location>
    <ligand>
        <name>GTP</name>
        <dbReference type="ChEBI" id="CHEBI:37565"/>
    </ligand>
</feature>
<feature type="binding site" evidence="4">
    <location>
        <begin position="61"/>
        <end position="64"/>
    </location>
    <ligand>
        <name>GTP</name>
        <dbReference type="ChEBI" id="CHEBI:37565"/>
    </ligand>
</feature>
<evidence type="ECO:0000256" key="1">
    <source>
        <dbReference type="ARBA" id="ARBA00022741"/>
    </source>
</evidence>
<name>A0A9W6LPY7_9FUSO</name>
<evidence type="ECO:0000256" key="4">
    <source>
        <dbReference type="PIRSR" id="PIRSR006230-1"/>
    </source>
</evidence>
<evidence type="ECO:0000256" key="2">
    <source>
        <dbReference type="ARBA" id="ARBA00023134"/>
    </source>
</evidence>
<dbReference type="GO" id="GO:0006412">
    <property type="term" value="P:translation"/>
    <property type="evidence" value="ECO:0007669"/>
    <property type="project" value="TreeGrafter"/>
</dbReference>
<dbReference type="CDD" id="cd01856">
    <property type="entry name" value="YlqF"/>
    <property type="match status" value="1"/>
</dbReference>
<dbReference type="InterPro" id="IPR027417">
    <property type="entry name" value="P-loop_NTPase"/>
</dbReference>
<evidence type="ECO:0000313" key="7">
    <source>
        <dbReference type="Proteomes" id="UP001144471"/>
    </source>
</evidence>
<dbReference type="GO" id="GO:0005737">
    <property type="term" value="C:cytoplasm"/>
    <property type="evidence" value="ECO:0007669"/>
    <property type="project" value="UniProtKB-SubCell"/>
</dbReference>
<dbReference type="InterPro" id="IPR030378">
    <property type="entry name" value="G_CP_dom"/>
</dbReference>
<dbReference type="NCBIfam" id="TIGR03596">
    <property type="entry name" value="GTPase_YlqF"/>
    <property type="match status" value="1"/>
</dbReference>
<evidence type="ECO:0000256" key="3">
    <source>
        <dbReference type="PIRNR" id="PIRNR006230"/>
    </source>
</evidence>
<gene>
    <name evidence="6" type="ORF">PM10SUCC1_31040</name>
</gene>
<keyword evidence="1 3" id="KW-0547">Nucleotide-binding</keyword>
<keyword evidence="7" id="KW-1185">Reference proteome</keyword>
<evidence type="ECO:0000259" key="5">
    <source>
        <dbReference type="PROSITE" id="PS51721"/>
    </source>
</evidence>
<dbReference type="PROSITE" id="PS51721">
    <property type="entry name" value="G_CP"/>
    <property type="match status" value="1"/>
</dbReference>
<reference evidence="6" key="1">
    <citation type="submission" date="2022-12" db="EMBL/GenBank/DDBJ databases">
        <title>Reference genome sequencing for broad-spectrum identification of bacterial and archaeal isolates by mass spectrometry.</title>
        <authorList>
            <person name="Sekiguchi Y."/>
            <person name="Tourlousse D.M."/>
        </authorList>
    </citation>
    <scope>NUCLEOTIDE SEQUENCE</scope>
    <source>
        <strain evidence="6">10succ1</strain>
    </source>
</reference>
<dbReference type="Pfam" id="PF01926">
    <property type="entry name" value="MMR_HSR1"/>
    <property type="match status" value="1"/>
</dbReference>
<sequence length="307" mass="35450">MAMTKINWYPGHMKKTKEMIQENMKIIDVVLELVDARVPISSMNPDIARFSKNKKRIIILNKADLVNKTELKLWKEYFIKNNMADEVIELSAETGFNVKKLFAIIDKVSKEKLEKMKKKGLRKVNTRLMVAGIPNVGKSRLINRIVGKKSAGVGNKPGFTRGKQWVRIKEGLELLDTPGILWPKFESDEVGYNLAIAGAIRDDILPIEEVACLLITKLRRYRMDYIFKNNYKLTDEDLLETIPEVILDRIALRMNMMLKGDKVNTKQAAFTILRDYRNKKLGNFGVDRELFEEEAKKELEAQETEEK</sequence>
<dbReference type="PANTHER" id="PTHR45782">
    <property type="entry name" value="MITOCHONDRIAL RIBOSOME-ASSOCIATED GTPASE 1"/>
    <property type="match status" value="1"/>
</dbReference>
<dbReference type="AlphaFoldDB" id="A0A9W6LPY7"/>
<feature type="domain" description="CP-type G" evidence="5">
    <location>
        <begin position="16"/>
        <end position="183"/>
    </location>
</feature>
<dbReference type="InterPro" id="IPR000795">
    <property type="entry name" value="T_Tr_GTP-bd_dom"/>
</dbReference>
<dbReference type="InterPro" id="IPR006073">
    <property type="entry name" value="GTP-bd"/>
</dbReference>
<dbReference type="Proteomes" id="UP001144471">
    <property type="component" value="Unassembled WGS sequence"/>
</dbReference>
<dbReference type="RefSeq" id="WP_281837255.1">
    <property type="nucleotide sequence ID" value="NZ_BSDY01000020.1"/>
</dbReference>
<dbReference type="GO" id="GO:0003924">
    <property type="term" value="F:GTPase activity"/>
    <property type="evidence" value="ECO:0007669"/>
    <property type="project" value="InterPro"/>
</dbReference>
<dbReference type="Gene3D" id="3.40.50.300">
    <property type="entry name" value="P-loop containing nucleotide triphosphate hydrolases"/>
    <property type="match status" value="1"/>
</dbReference>